<feature type="signal peptide" evidence="10">
    <location>
        <begin position="1"/>
        <end position="25"/>
    </location>
</feature>
<feature type="compositionally biased region" description="Low complexity" evidence="9">
    <location>
        <begin position="166"/>
        <end position="186"/>
    </location>
</feature>
<name>A0A371GZK1_MUCPR</name>
<keyword evidence="13" id="KW-1185">Reference proteome</keyword>
<evidence type="ECO:0000256" key="3">
    <source>
        <dbReference type="ARBA" id="ARBA00022729"/>
    </source>
</evidence>
<dbReference type="OrthoDB" id="2015260at2759"/>
<reference evidence="12" key="1">
    <citation type="submission" date="2018-05" db="EMBL/GenBank/DDBJ databases">
        <title>Draft genome of Mucuna pruriens seed.</title>
        <authorList>
            <person name="Nnadi N.E."/>
            <person name="Vos R."/>
            <person name="Hasami M.H."/>
            <person name="Devisetty U.K."/>
            <person name="Aguiy J.C."/>
        </authorList>
    </citation>
    <scope>NUCLEOTIDE SEQUENCE [LARGE SCALE GENOMIC DNA]</scope>
    <source>
        <strain evidence="12">JCA_2017</strain>
    </source>
</reference>
<comment type="similarity">
    <text evidence="7">Belongs to the early nodulin-like (ENODL) family.</text>
</comment>
<dbReference type="GO" id="GO:0009055">
    <property type="term" value="F:electron transfer activity"/>
    <property type="evidence" value="ECO:0007669"/>
    <property type="project" value="InterPro"/>
</dbReference>
<feature type="compositionally biased region" description="Pro residues" evidence="9">
    <location>
        <begin position="133"/>
        <end position="146"/>
    </location>
</feature>
<dbReference type="Gene3D" id="2.60.40.420">
    <property type="entry name" value="Cupredoxins - blue copper proteins"/>
    <property type="match status" value="1"/>
</dbReference>
<dbReference type="Pfam" id="PF02298">
    <property type="entry name" value="Cu_bind_like"/>
    <property type="match status" value="1"/>
</dbReference>
<comment type="function">
    <text evidence="8">May act as a carbohydrate transporter.</text>
</comment>
<keyword evidence="5" id="KW-1015">Disulfide bond</keyword>
<sequence length="219" mass="23739">MLHHQNHFVLSFSALFLAFFCHCSATNFTVGDSSGWVIPPYPTYYSNWSHSHLIRAGDSLEFKFNDKFYNLVQVSQQEYDHCTSLEPLRIFNSSPVILPLKERGVLFFICSISNYCCLGQKIVISVHEHVPPSQNPPSASPSPSPSQVPTISPQLPPNGSSPQPHGSNGTSNPPSPTTNTSGGNSPVPSSTQRGKANAVALQGGTSFTVSMLAAFLGFW</sequence>
<dbReference type="InterPro" id="IPR008972">
    <property type="entry name" value="Cupredoxin"/>
</dbReference>
<comment type="caution">
    <text evidence="12">The sequence shown here is derived from an EMBL/GenBank/DDBJ whole genome shotgun (WGS) entry which is preliminary data.</text>
</comment>
<keyword evidence="6" id="KW-0325">Glycoprotein</keyword>
<dbReference type="AlphaFoldDB" id="A0A371GZK1"/>
<dbReference type="InterPro" id="IPR039391">
    <property type="entry name" value="Phytocyanin-like"/>
</dbReference>
<dbReference type="InterPro" id="IPR003245">
    <property type="entry name" value="Phytocyanin_dom"/>
</dbReference>
<evidence type="ECO:0000256" key="9">
    <source>
        <dbReference type="SAM" id="MobiDB-lite"/>
    </source>
</evidence>
<evidence type="ECO:0000256" key="1">
    <source>
        <dbReference type="ARBA" id="ARBA00004308"/>
    </source>
</evidence>
<dbReference type="PANTHER" id="PTHR33021:SF288">
    <property type="entry name" value="OS03G0648500 PROTEIN"/>
    <property type="match status" value="1"/>
</dbReference>
<dbReference type="Proteomes" id="UP000257109">
    <property type="component" value="Unassembled WGS sequence"/>
</dbReference>
<feature type="non-terminal residue" evidence="12">
    <location>
        <position position="1"/>
    </location>
</feature>
<evidence type="ECO:0000313" key="12">
    <source>
        <dbReference type="EMBL" id="RDX95977.1"/>
    </source>
</evidence>
<dbReference type="STRING" id="157652.A0A371GZK1"/>
<evidence type="ECO:0000256" key="6">
    <source>
        <dbReference type="ARBA" id="ARBA00023180"/>
    </source>
</evidence>
<evidence type="ECO:0000259" key="11">
    <source>
        <dbReference type="PROSITE" id="PS51485"/>
    </source>
</evidence>
<evidence type="ECO:0000256" key="8">
    <source>
        <dbReference type="ARBA" id="ARBA00037626"/>
    </source>
</evidence>
<evidence type="ECO:0000313" key="13">
    <source>
        <dbReference type="Proteomes" id="UP000257109"/>
    </source>
</evidence>
<comment type="subcellular location">
    <subcellularLocation>
        <location evidence="1">Endomembrane system</location>
    </subcellularLocation>
</comment>
<dbReference type="GO" id="GO:0012505">
    <property type="term" value="C:endomembrane system"/>
    <property type="evidence" value="ECO:0007669"/>
    <property type="project" value="UniProtKB-SubCell"/>
</dbReference>
<keyword evidence="3 10" id="KW-0732">Signal</keyword>
<dbReference type="GO" id="GO:0005886">
    <property type="term" value="C:plasma membrane"/>
    <property type="evidence" value="ECO:0007669"/>
    <property type="project" value="TreeGrafter"/>
</dbReference>
<evidence type="ECO:0000256" key="4">
    <source>
        <dbReference type="ARBA" id="ARBA00023136"/>
    </source>
</evidence>
<feature type="chain" id="PRO_5016621229" description="Phytocyanin domain-containing protein" evidence="10">
    <location>
        <begin position="26"/>
        <end position="219"/>
    </location>
</feature>
<dbReference type="SUPFAM" id="SSF49503">
    <property type="entry name" value="Cupredoxins"/>
    <property type="match status" value="1"/>
</dbReference>
<dbReference type="EMBL" id="QJKJ01004001">
    <property type="protein sequence ID" value="RDX95977.1"/>
    <property type="molecule type" value="Genomic_DNA"/>
</dbReference>
<dbReference type="CDD" id="cd13920">
    <property type="entry name" value="Stellacyanin"/>
    <property type="match status" value="1"/>
</dbReference>
<gene>
    <name evidence="12" type="ORF">CR513_21426</name>
</gene>
<feature type="non-terminal residue" evidence="12">
    <location>
        <position position="219"/>
    </location>
</feature>
<organism evidence="12 13">
    <name type="scientific">Mucuna pruriens</name>
    <name type="common">Velvet bean</name>
    <name type="synonym">Dolichos pruriens</name>
    <dbReference type="NCBI Taxonomy" id="157652"/>
    <lineage>
        <taxon>Eukaryota</taxon>
        <taxon>Viridiplantae</taxon>
        <taxon>Streptophyta</taxon>
        <taxon>Embryophyta</taxon>
        <taxon>Tracheophyta</taxon>
        <taxon>Spermatophyta</taxon>
        <taxon>Magnoliopsida</taxon>
        <taxon>eudicotyledons</taxon>
        <taxon>Gunneridae</taxon>
        <taxon>Pentapetalae</taxon>
        <taxon>rosids</taxon>
        <taxon>fabids</taxon>
        <taxon>Fabales</taxon>
        <taxon>Fabaceae</taxon>
        <taxon>Papilionoideae</taxon>
        <taxon>50 kb inversion clade</taxon>
        <taxon>NPAAA clade</taxon>
        <taxon>indigoferoid/millettioid clade</taxon>
        <taxon>Phaseoleae</taxon>
        <taxon>Mucuna</taxon>
    </lineage>
</organism>
<keyword evidence="4" id="KW-0472">Membrane</keyword>
<dbReference type="PANTHER" id="PTHR33021">
    <property type="entry name" value="BLUE COPPER PROTEIN"/>
    <property type="match status" value="1"/>
</dbReference>
<proteinExistence type="inferred from homology"/>
<feature type="domain" description="Phytocyanin" evidence="11">
    <location>
        <begin position="26"/>
        <end position="128"/>
    </location>
</feature>
<evidence type="ECO:0000256" key="2">
    <source>
        <dbReference type="ARBA" id="ARBA00022458"/>
    </source>
</evidence>
<dbReference type="PROSITE" id="PS51485">
    <property type="entry name" value="PHYTOCYANIN"/>
    <property type="match status" value="1"/>
</dbReference>
<evidence type="ECO:0000256" key="10">
    <source>
        <dbReference type="SAM" id="SignalP"/>
    </source>
</evidence>
<accession>A0A371GZK1</accession>
<evidence type="ECO:0000256" key="5">
    <source>
        <dbReference type="ARBA" id="ARBA00023157"/>
    </source>
</evidence>
<feature type="region of interest" description="Disordered" evidence="9">
    <location>
        <begin position="130"/>
        <end position="197"/>
    </location>
</feature>
<keyword evidence="2" id="KW-0536">Nodulation</keyword>
<dbReference type="FunFam" id="2.60.40.420:FF:000034">
    <property type="entry name" value="Cupredoxin superfamily protein"/>
    <property type="match status" value="1"/>
</dbReference>
<evidence type="ECO:0000256" key="7">
    <source>
        <dbReference type="ARBA" id="ARBA00035011"/>
    </source>
</evidence>
<dbReference type="GO" id="GO:0009877">
    <property type="term" value="P:nodulation"/>
    <property type="evidence" value="ECO:0007669"/>
    <property type="project" value="UniProtKB-KW"/>
</dbReference>
<protein>
    <recommendedName>
        <fullName evidence="11">Phytocyanin domain-containing protein</fullName>
    </recommendedName>
</protein>